<evidence type="ECO:0000256" key="1">
    <source>
        <dbReference type="SAM" id="Phobius"/>
    </source>
</evidence>
<dbReference type="Proteomes" id="UP000193689">
    <property type="component" value="Unassembled WGS sequence"/>
</dbReference>
<keyword evidence="1" id="KW-0472">Membrane</keyword>
<keyword evidence="3" id="KW-1185">Reference proteome</keyword>
<keyword evidence="1" id="KW-0812">Transmembrane</keyword>
<evidence type="ECO:0000313" key="3">
    <source>
        <dbReference type="Proteomes" id="UP000193689"/>
    </source>
</evidence>
<dbReference type="RefSeq" id="XP_040720490.1">
    <property type="nucleotide sequence ID" value="XM_040864675.1"/>
</dbReference>
<sequence>MGLVHWFGSAEMLGWLVAGLLFAVGHHLFYSNLAGHEAPTGSYALGALSYSKQEAFFSNTSLELAMGIAYFQLFWQPAVDGWPTNLDDLDITYSVLDNMLQLFRFKIWWNDLWHGRWRSSSG</sequence>
<comment type="caution">
    <text evidence="2">The sequence shown here is derived from an EMBL/GenBank/DDBJ whole genome shotgun (WGS) entry which is preliminary data.</text>
</comment>
<name>A0A1Y2EH49_9PEZI</name>
<dbReference type="GeneID" id="63780887"/>
<accession>A0A1Y2EH49</accession>
<dbReference type="AlphaFoldDB" id="A0A1Y2EH49"/>
<proteinExistence type="predicted"/>
<reference evidence="2 3" key="1">
    <citation type="submission" date="2016-07" db="EMBL/GenBank/DDBJ databases">
        <title>Pervasive Adenine N6-methylation of Active Genes in Fungi.</title>
        <authorList>
            <consortium name="DOE Joint Genome Institute"/>
            <person name="Mondo S.J."/>
            <person name="Dannebaum R.O."/>
            <person name="Kuo R.C."/>
            <person name="Labutti K."/>
            <person name="Haridas S."/>
            <person name="Kuo A."/>
            <person name="Salamov A."/>
            <person name="Ahrendt S.R."/>
            <person name="Lipzen A."/>
            <person name="Sullivan W."/>
            <person name="Andreopoulos W.B."/>
            <person name="Clum A."/>
            <person name="Lindquist E."/>
            <person name="Daum C."/>
            <person name="Ramamoorthy G.K."/>
            <person name="Gryganskyi A."/>
            <person name="Culley D."/>
            <person name="Magnuson J.K."/>
            <person name="James T.Y."/>
            <person name="O'Malley M.A."/>
            <person name="Stajich J.E."/>
            <person name="Spatafora J.W."/>
            <person name="Visel A."/>
            <person name="Grigoriev I.V."/>
        </authorList>
    </citation>
    <scope>NUCLEOTIDE SEQUENCE [LARGE SCALE GENOMIC DNA]</scope>
    <source>
        <strain evidence="2 3">CBS 129021</strain>
    </source>
</reference>
<dbReference type="STRING" id="1141098.A0A1Y2EH49"/>
<dbReference type="OrthoDB" id="5322539at2759"/>
<protein>
    <submittedName>
        <fullName evidence="2">Uncharacterized protein</fullName>
    </submittedName>
</protein>
<feature type="transmembrane region" description="Helical" evidence="1">
    <location>
        <begin position="12"/>
        <end position="30"/>
    </location>
</feature>
<dbReference type="InParanoid" id="A0A1Y2EH49"/>
<dbReference type="EMBL" id="MCFJ01000001">
    <property type="protein sequence ID" value="ORY70898.1"/>
    <property type="molecule type" value="Genomic_DNA"/>
</dbReference>
<keyword evidence="1" id="KW-1133">Transmembrane helix</keyword>
<evidence type="ECO:0000313" key="2">
    <source>
        <dbReference type="EMBL" id="ORY70898.1"/>
    </source>
</evidence>
<gene>
    <name evidence="2" type="ORF">BCR38DRAFT_491532</name>
</gene>
<organism evidence="2 3">
    <name type="scientific">Pseudomassariella vexata</name>
    <dbReference type="NCBI Taxonomy" id="1141098"/>
    <lineage>
        <taxon>Eukaryota</taxon>
        <taxon>Fungi</taxon>
        <taxon>Dikarya</taxon>
        <taxon>Ascomycota</taxon>
        <taxon>Pezizomycotina</taxon>
        <taxon>Sordariomycetes</taxon>
        <taxon>Xylariomycetidae</taxon>
        <taxon>Amphisphaeriales</taxon>
        <taxon>Pseudomassariaceae</taxon>
        <taxon>Pseudomassariella</taxon>
    </lineage>
</organism>